<accession>A0A240ELE2</accession>
<evidence type="ECO:0000256" key="2">
    <source>
        <dbReference type="ARBA" id="ARBA00023125"/>
    </source>
</evidence>
<keyword evidence="6" id="KW-1185">Reference proteome</keyword>
<dbReference type="SUPFAM" id="SSF47413">
    <property type="entry name" value="lambda repressor-like DNA-binding domains"/>
    <property type="match status" value="1"/>
</dbReference>
<dbReference type="EMBL" id="OANU01000063">
    <property type="protein sequence ID" value="SNX49498.1"/>
    <property type="molecule type" value="Genomic_DNA"/>
</dbReference>
<dbReference type="InterPro" id="IPR028082">
    <property type="entry name" value="Peripla_BP_I"/>
</dbReference>
<keyword evidence="1" id="KW-0805">Transcription regulation</keyword>
<sequence>MSSRSGKKRKVTIVDVAKSANVSVSAVSRAFNPNASISDDMRTRVFEAAGRLNYKPNRLARAIKSSSNLIAILITDFNNPFYIEVLEAFTSEIQKYNFHCLLVNVNESLDMSAAFDLVMEYRVDGLIVTSASLSDELLESCVVNDVPVVIFGREKNKNTVPMRCDNVTCDNFMAGAMAADLILESGYSTPAFVSGPRDALVSLERQRGFVHRLVSKNCVNWQIIEGGDFSYQAGYESMIKLFQGSERPDSVFFADDIMACGGIDAIKYVIKLDIPNDVGIVGVDDIQLSRSPAYNLTTIQQPYVDMVKRTIELLFRRIEDISLLPQSSTLPCVPIKRGSLR</sequence>
<dbReference type="PROSITE" id="PS50932">
    <property type="entry name" value="HTH_LACI_2"/>
    <property type="match status" value="1"/>
</dbReference>
<evidence type="ECO:0000313" key="6">
    <source>
        <dbReference type="Proteomes" id="UP000219336"/>
    </source>
</evidence>
<keyword evidence="2" id="KW-0238">DNA-binding</keyword>
<dbReference type="AlphaFoldDB" id="A0A240ELE2"/>
<dbReference type="Pfam" id="PF13377">
    <property type="entry name" value="Peripla_BP_3"/>
    <property type="match status" value="1"/>
</dbReference>
<dbReference type="InterPro" id="IPR000843">
    <property type="entry name" value="HTH_LacI"/>
</dbReference>
<dbReference type="SUPFAM" id="SSF53822">
    <property type="entry name" value="Periplasmic binding protein-like I"/>
    <property type="match status" value="1"/>
</dbReference>
<evidence type="ECO:0000256" key="3">
    <source>
        <dbReference type="ARBA" id="ARBA00023163"/>
    </source>
</evidence>
<dbReference type="CDD" id="cd01392">
    <property type="entry name" value="HTH_LacI"/>
    <property type="match status" value="1"/>
</dbReference>
<organism evidence="5 6">
    <name type="scientific">Vibrio thalassae</name>
    <dbReference type="NCBI Taxonomy" id="1243014"/>
    <lineage>
        <taxon>Bacteria</taxon>
        <taxon>Pseudomonadati</taxon>
        <taxon>Pseudomonadota</taxon>
        <taxon>Gammaproteobacteria</taxon>
        <taxon>Vibrionales</taxon>
        <taxon>Vibrionaceae</taxon>
        <taxon>Vibrio</taxon>
    </lineage>
</organism>
<dbReference type="Gene3D" id="1.10.260.40">
    <property type="entry name" value="lambda repressor-like DNA-binding domains"/>
    <property type="match status" value="1"/>
</dbReference>
<dbReference type="InterPro" id="IPR046335">
    <property type="entry name" value="LacI/GalR-like_sensor"/>
</dbReference>
<name>A0A240ELE2_9VIBR</name>
<evidence type="ECO:0000259" key="4">
    <source>
        <dbReference type="PROSITE" id="PS50932"/>
    </source>
</evidence>
<dbReference type="RefSeq" id="WP_244181235.1">
    <property type="nucleotide sequence ID" value="NZ_JBHSII010000001.1"/>
</dbReference>
<dbReference type="Pfam" id="PF00356">
    <property type="entry name" value="LacI"/>
    <property type="match status" value="1"/>
</dbReference>
<dbReference type="Proteomes" id="UP000219336">
    <property type="component" value="Unassembled WGS sequence"/>
</dbReference>
<dbReference type="InterPro" id="IPR010982">
    <property type="entry name" value="Lambda_DNA-bd_dom_sf"/>
</dbReference>
<dbReference type="Gene3D" id="3.40.50.2300">
    <property type="match status" value="2"/>
</dbReference>
<keyword evidence="3" id="KW-0804">Transcription</keyword>
<dbReference type="PANTHER" id="PTHR30146">
    <property type="entry name" value="LACI-RELATED TRANSCRIPTIONAL REPRESSOR"/>
    <property type="match status" value="1"/>
</dbReference>
<proteinExistence type="predicted"/>
<evidence type="ECO:0000313" key="5">
    <source>
        <dbReference type="EMBL" id="SNX49498.1"/>
    </source>
</evidence>
<reference evidence="6" key="1">
    <citation type="submission" date="2016-06" db="EMBL/GenBank/DDBJ databases">
        <authorList>
            <person name="Rodrigo-Torres L."/>
            <person name="Arahal R.D."/>
            <person name="Lucena T."/>
        </authorList>
    </citation>
    <scope>NUCLEOTIDE SEQUENCE [LARGE SCALE GENOMIC DNA]</scope>
    <source>
        <strain evidence="6">CECT8203</strain>
    </source>
</reference>
<dbReference type="SMART" id="SM00354">
    <property type="entry name" value="HTH_LACI"/>
    <property type="match status" value="1"/>
</dbReference>
<feature type="domain" description="HTH lacI-type" evidence="4">
    <location>
        <begin position="11"/>
        <end position="65"/>
    </location>
</feature>
<gene>
    <name evidence="5" type="primary">ccpA_2</name>
    <name evidence="5" type="ORF">VTH8203_03146</name>
</gene>
<dbReference type="GO" id="GO:0003700">
    <property type="term" value="F:DNA-binding transcription factor activity"/>
    <property type="evidence" value="ECO:0007669"/>
    <property type="project" value="TreeGrafter"/>
</dbReference>
<dbReference type="CDD" id="cd06278">
    <property type="entry name" value="PBP1_LacI-like"/>
    <property type="match status" value="1"/>
</dbReference>
<evidence type="ECO:0000256" key="1">
    <source>
        <dbReference type="ARBA" id="ARBA00023015"/>
    </source>
</evidence>
<protein>
    <submittedName>
        <fullName evidence="5">Catabolite control protein A</fullName>
    </submittedName>
</protein>
<dbReference type="PANTHER" id="PTHR30146:SF109">
    <property type="entry name" value="HTH-TYPE TRANSCRIPTIONAL REGULATOR GALS"/>
    <property type="match status" value="1"/>
</dbReference>
<dbReference type="GO" id="GO:0000976">
    <property type="term" value="F:transcription cis-regulatory region binding"/>
    <property type="evidence" value="ECO:0007669"/>
    <property type="project" value="TreeGrafter"/>
</dbReference>